<gene>
    <name evidence="1" type="ORF">DJFAAGMI_04211</name>
</gene>
<accession>A0ABS5LY43</accession>
<evidence type="ECO:0000313" key="1">
    <source>
        <dbReference type="EMBL" id="MBS3021438.1"/>
    </source>
</evidence>
<dbReference type="Proteomes" id="UP001647436">
    <property type="component" value="Unassembled WGS sequence"/>
</dbReference>
<protein>
    <recommendedName>
        <fullName evidence="3">ATP-binding protein</fullName>
    </recommendedName>
</protein>
<proteinExistence type="predicted"/>
<organism evidence="1 2">
    <name type="scientific">Comamonas brasiliensis</name>
    <dbReference type="NCBI Taxonomy" id="1812482"/>
    <lineage>
        <taxon>Bacteria</taxon>
        <taxon>Pseudomonadati</taxon>
        <taxon>Pseudomonadota</taxon>
        <taxon>Betaproteobacteria</taxon>
        <taxon>Burkholderiales</taxon>
        <taxon>Comamonadaceae</taxon>
        <taxon>Comamonas</taxon>
    </lineage>
</organism>
<dbReference type="RefSeq" id="WP_211458906.1">
    <property type="nucleotide sequence ID" value="NZ_JAANES010000006.1"/>
</dbReference>
<reference evidence="1 2" key="1">
    <citation type="submission" date="2020-03" db="EMBL/GenBank/DDBJ databases">
        <title>The role of nitrogen metabolism on polyethylene biodegradation.</title>
        <authorList>
            <person name="Peixoto J."/>
            <person name="Vizzotto C.S."/>
            <person name="Ramos A."/>
            <person name="Alves G."/>
            <person name="Steindorff A."/>
            <person name="Kruger R."/>
        </authorList>
    </citation>
    <scope>NUCLEOTIDE SEQUENCE [LARGE SCALE GENOMIC DNA]</scope>
    <source>
        <strain evidence="1 2">PE63</strain>
    </source>
</reference>
<dbReference type="SUPFAM" id="SSF52540">
    <property type="entry name" value="P-loop containing nucleoside triphosphate hydrolases"/>
    <property type="match status" value="1"/>
</dbReference>
<dbReference type="EMBL" id="JAANES010000006">
    <property type="protein sequence ID" value="MBS3021438.1"/>
    <property type="molecule type" value="Genomic_DNA"/>
</dbReference>
<comment type="caution">
    <text evidence="1">The sequence shown here is derived from an EMBL/GenBank/DDBJ whole genome shotgun (WGS) entry which is preliminary data.</text>
</comment>
<evidence type="ECO:0000313" key="2">
    <source>
        <dbReference type="Proteomes" id="UP001647436"/>
    </source>
</evidence>
<dbReference type="Gene3D" id="3.40.50.300">
    <property type="entry name" value="P-loop containing nucleotide triphosphate hydrolases"/>
    <property type="match status" value="1"/>
</dbReference>
<keyword evidence="2" id="KW-1185">Reference proteome</keyword>
<sequence>MNLTPAENLSARQSGTGSLHLVCGKIAAGKSTLAKQLASHPQTVIISEDVWLARLYPDELRSISDYIRLSGRLRAAMESHIVALLKSGTSVVLDFPSNTLNARAWGRSIFEKAGASHYLHFLDVPDEECKQRLRLRNLSGDHPFQTTDEQFEQITKHFVEPSSREGFNLVIHH</sequence>
<evidence type="ECO:0008006" key="3">
    <source>
        <dbReference type="Google" id="ProtNLM"/>
    </source>
</evidence>
<dbReference type="InterPro" id="IPR027417">
    <property type="entry name" value="P-loop_NTPase"/>
</dbReference>
<dbReference type="Pfam" id="PF13671">
    <property type="entry name" value="AAA_33"/>
    <property type="match status" value="1"/>
</dbReference>
<name>A0ABS5LY43_9BURK</name>